<evidence type="ECO:0000313" key="5">
    <source>
        <dbReference type="Proteomes" id="UP000614216"/>
    </source>
</evidence>
<evidence type="ECO:0000259" key="2">
    <source>
        <dbReference type="Pfam" id="PF06452"/>
    </source>
</evidence>
<evidence type="ECO:0000259" key="3">
    <source>
        <dbReference type="Pfam" id="PF19313"/>
    </source>
</evidence>
<feature type="signal peptide" evidence="1">
    <location>
        <begin position="1"/>
        <end position="19"/>
    </location>
</feature>
<sequence length="883" mass="101516">MRLLLIFIVIISVFSSGFAQEPDVKSYTTQRIVGEPPKIDGKVQDRAWEQVPWGGGDFTQRIPDDGAAPSVQTQFKILYDAKNLYVLFKNLDSEPDKIVDRMSRRDGFEGDFVEVNIDSYYDKRTAFSFTASVSGVKGDEYVSNNGNNWDSNWDPIWYLKTSINEEGWIAEMRIPLSQLRFADKPEHIWGLQITRRFFRNNERSNWQYIPQDAAGWVHLFGELRGIKGIRPQKQLEIQPYVLAKTERFQKEEGNPYATGSSSDIDFGLDAKIGITSDITLDLTVNPDFGQVEADPSQVNLSAFRLFFPEQRPFFIEGNNILTFPVSSSDNNNLFYSRRIGRKPQQTIDTDDDDLDGDGEADDDEVEEFVKAGSNSRILGAAKVTGKNKNGFSWGILESVTAIEKAEVDSLGYTREETIEPLTNYFVARAQQDINKGNTLVGGMFTATNRKIEDPRLDWLHKSAYTAGVDFTHYWLQRTYFISSKVVLSKVEGSEEAVTSTQKSSERFFQRADNRHTKLDTTRNELTGTGGTLIFGKRSGKIVYDAGFSWLSPELELNDIGFLGQTDMMTQWLWVQYRKLKPFGAFRWLRVNFNQSSSWDFGGVSTKKDFNMRTNFEFKNFWSGGAGFYLRSDAVSNADLRGGPAITYPGRFEYWAWIMTDPRKKFSMEVNPWWGFGFDNNQKTRGLWLNFVFRPSNAWNISLNPSIRSNVDEMQYVTTVSDLGQDRYIIAQIDQTTYNMSFRMTYMITPNLSIQYWGQPFASSGSYSAFKKVTTPAAENYNNRFAAVRTVYDSENDEYLIDENFDSQKDYTIENPDFNFAQFRSNMVLRWEYIPGSTLFLVWTQNRSESPGNESHSFSHLYEGLFNKKPRNTFILKYTYRFIL</sequence>
<dbReference type="SUPFAM" id="SSF49344">
    <property type="entry name" value="CBD9-like"/>
    <property type="match status" value="1"/>
</dbReference>
<dbReference type="Proteomes" id="UP000614216">
    <property type="component" value="Unassembled WGS sequence"/>
</dbReference>
<dbReference type="GO" id="GO:0016052">
    <property type="term" value="P:carbohydrate catabolic process"/>
    <property type="evidence" value="ECO:0007669"/>
    <property type="project" value="InterPro"/>
</dbReference>
<dbReference type="InterPro" id="IPR045670">
    <property type="entry name" value="DUF5916"/>
</dbReference>
<comment type="caution">
    <text evidence="4">The sequence shown here is derived from an EMBL/GenBank/DDBJ whole genome shotgun (WGS) entry which is preliminary data.</text>
</comment>
<organism evidence="4 5">
    <name type="scientific">Fulvivirga marina</name>
    <dbReference type="NCBI Taxonomy" id="2494733"/>
    <lineage>
        <taxon>Bacteria</taxon>
        <taxon>Pseudomonadati</taxon>
        <taxon>Bacteroidota</taxon>
        <taxon>Cytophagia</taxon>
        <taxon>Cytophagales</taxon>
        <taxon>Fulvivirgaceae</taxon>
        <taxon>Fulvivirga</taxon>
    </lineage>
</organism>
<keyword evidence="1" id="KW-0732">Signal</keyword>
<dbReference type="EMBL" id="JAEUGD010000043">
    <property type="protein sequence ID" value="MBL6447383.1"/>
    <property type="molecule type" value="Genomic_DNA"/>
</dbReference>
<feature type="domain" description="Carbohydrate-binding" evidence="2">
    <location>
        <begin position="39"/>
        <end position="192"/>
    </location>
</feature>
<proteinExistence type="predicted"/>
<evidence type="ECO:0000313" key="4">
    <source>
        <dbReference type="EMBL" id="MBL6447383.1"/>
    </source>
</evidence>
<protein>
    <submittedName>
        <fullName evidence="4">Carbohydrate binding family 9 domain-containing protein</fullName>
    </submittedName>
</protein>
<dbReference type="AlphaFoldDB" id="A0A937FZK5"/>
<dbReference type="Pfam" id="PF06452">
    <property type="entry name" value="CBM9_1"/>
    <property type="match status" value="1"/>
</dbReference>
<feature type="chain" id="PRO_5036968076" evidence="1">
    <location>
        <begin position="20"/>
        <end position="883"/>
    </location>
</feature>
<keyword evidence="5" id="KW-1185">Reference proteome</keyword>
<dbReference type="RefSeq" id="WP_202856921.1">
    <property type="nucleotide sequence ID" value="NZ_JAEUGD010000043.1"/>
</dbReference>
<name>A0A937FZK5_9BACT</name>
<accession>A0A937FZK5</accession>
<gene>
    <name evidence="4" type="ORF">JMN32_13775</name>
</gene>
<dbReference type="Gene3D" id="2.60.40.1190">
    <property type="match status" value="1"/>
</dbReference>
<dbReference type="GO" id="GO:0030246">
    <property type="term" value="F:carbohydrate binding"/>
    <property type="evidence" value="ECO:0007669"/>
    <property type="project" value="InterPro"/>
</dbReference>
<dbReference type="Pfam" id="PF19313">
    <property type="entry name" value="DUF5916"/>
    <property type="match status" value="1"/>
</dbReference>
<dbReference type="CDD" id="cd09618">
    <property type="entry name" value="CBM9_like_2"/>
    <property type="match status" value="1"/>
</dbReference>
<evidence type="ECO:0000256" key="1">
    <source>
        <dbReference type="SAM" id="SignalP"/>
    </source>
</evidence>
<feature type="domain" description="DUF5916" evidence="3">
    <location>
        <begin position="234"/>
        <end position="879"/>
    </location>
</feature>
<dbReference type="InterPro" id="IPR010502">
    <property type="entry name" value="Carb-bd_dom_fam9"/>
</dbReference>
<reference evidence="4" key="1">
    <citation type="submission" date="2021-01" db="EMBL/GenBank/DDBJ databases">
        <title>Fulvivirga kasyanovii gen. nov., sp nov., a novel member of the phylum Bacteroidetes isolated from seawater in a mussel farm.</title>
        <authorList>
            <person name="Zhao L.-H."/>
            <person name="Wang Z.-J."/>
        </authorList>
    </citation>
    <scope>NUCLEOTIDE SEQUENCE</scope>
    <source>
        <strain evidence="4">29W222</strain>
    </source>
</reference>
<dbReference type="GO" id="GO:0004553">
    <property type="term" value="F:hydrolase activity, hydrolyzing O-glycosyl compounds"/>
    <property type="evidence" value="ECO:0007669"/>
    <property type="project" value="InterPro"/>
</dbReference>